<dbReference type="KEGG" id="fox:FOXG_21644"/>
<evidence type="ECO:0000313" key="2">
    <source>
        <dbReference type="Proteomes" id="UP000009097"/>
    </source>
</evidence>
<dbReference type="EMBL" id="DS231718">
    <property type="protein sequence ID" value="KNB16366.1"/>
    <property type="molecule type" value="Genomic_DNA"/>
</dbReference>
<dbReference type="AlphaFoldDB" id="A0A0J9W020"/>
<name>A0A0J9W020_FUSO4</name>
<dbReference type="OrthoDB" id="4766886at2759"/>
<evidence type="ECO:0000313" key="1">
    <source>
        <dbReference type="EMBL" id="KNB16366.1"/>
    </source>
</evidence>
<dbReference type="RefSeq" id="XP_018254411.1">
    <property type="nucleotide sequence ID" value="XM_018401990.1"/>
</dbReference>
<reference evidence="1" key="1">
    <citation type="submission" date="2007-04" db="EMBL/GenBank/DDBJ databases">
        <authorList>
            <consortium name="The Broad Institute Genome Sequencing Platform"/>
            <person name="Birren B."/>
            <person name="Lander E."/>
            <person name="Galagan J."/>
            <person name="Nusbaum C."/>
            <person name="Devon K."/>
            <person name="Ma L.-J."/>
            <person name="Jaffe D."/>
            <person name="Butler J."/>
            <person name="Alvarez P."/>
            <person name="Gnerre S."/>
            <person name="Grabherr M."/>
            <person name="Kleber M."/>
            <person name="Mauceli E."/>
            <person name="Brockman W."/>
            <person name="MacCallum I.A."/>
            <person name="Young S."/>
            <person name="LaButti K."/>
            <person name="DeCaprio D."/>
            <person name="Crawford M."/>
            <person name="Koehrsen M."/>
            <person name="Engels R."/>
            <person name="Montgomery P."/>
            <person name="Pearson M."/>
            <person name="Howarth C."/>
            <person name="Larson L."/>
            <person name="White J."/>
            <person name="O'Leary S."/>
            <person name="Kodira C."/>
            <person name="Zeng Q."/>
            <person name="Yandava C."/>
            <person name="Alvarado L."/>
            <person name="Kistler C."/>
            <person name="Shim W.-B."/>
            <person name="Kang S."/>
            <person name="Woloshuk C."/>
        </authorList>
    </citation>
    <scope>NUCLEOTIDE SEQUENCE</scope>
    <source>
        <strain evidence="1">4287</strain>
    </source>
</reference>
<protein>
    <submittedName>
        <fullName evidence="1">Uncharacterized protein</fullName>
    </submittedName>
</protein>
<accession>A0A0J9W020</accession>
<sequence length="673" mass="76276">MTHIEPLFELQSSAPGMPGPYLVENLASYRVLDKIGQKKPRMMLVLGGSRKRQHILSAYSVYGYPKEHSVGIADVGDNTLALDGELHLQEHYHLPRFQEKRPFGGGCHAHILEQGFPREGSIAHQIYANVLSPLSDIILIFVPDFGLQNAIELLCCWMESAMGAGFYIASRVVLLHDSIPADLEIKNRLLASFASKLRKSDPLRSYTSADTQSIIKNAFHLTSVSLDDCTWRAQVEAELNAARACRMQEGMDFTAHQVKYLLRRAIRQYAQDPLSPLDIIRSLKQQHSPDSNYSDAIRDFLQIHQPISDMEASIVASALNLDAHPPGTPWFPPERIFQSLYQGLIEDCGYDLHCSTLSDHVRYHFVDIVMNCRAMGVDASQAHLARIQGSHLVESKQPLYSCSFCILQRPSWTLDCNFFVITAFLEGWDLSDCFYHLKHLRRMRLRHNSAKFGKNLSWDLNKTQLYNNKTVLLDFGKKSLFYQGQSAINESQVSIQYSNSPYTQQALDHVAYSLIASLFYIKLHPLPTFYKSEELCTIKIYCRIPAGPLLLNLIYKLYRSNTLLCSSESQVRSRKEALCGDMDIELCQGGYSFERHMTVKISSPSDVIDLSLENMRGSWPISKCPYQIEDLIRDQSLDCPTNPPDTLPFDGNSQTWADAETELSQFLNTLRAL</sequence>
<dbReference type="VEuPathDB" id="FungiDB:FOXG_21644"/>
<organism evidence="1 2">
    <name type="scientific">Fusarium oxysporum f. sp. lycopersici (strain 4287 / CBS 123668 / FGSC 9935 / NRRL 34936)</name>
    <name type="common">Fusarium vascular wilt of tomato</name>
    <dbReference type="NCBI Taxonomy" id="426428"/>
    <lineage>
        <taxon>Eukaryota</taxon>
        <taxon>Fungi</taxon>
        <taxon>Dikarya</taxon>
        <taxon>Ascomycota</taxon>
        <taxon>Pezizomycotina</taxon>
        <taxon>Sordariomycetes</taxon>
        <taxon>Hypocreomycetidae</taxon>
        <taxon>Hypocreales</taxon>
        <taxon>Nectriaceae</taxon>
        <taxon>Fusarium</taxon>
        <taxon>Fusarium oxysporum species complex</taxon>
    </lineage>
</organism>
<dbReference type="GeneID" id="28962350"/>
<dbReference type="Proteomes" id="UP000009097">
    <property type="component" value="Unassembled WGS sequence"/>
</dbReference>
<proteinExistence type="predicted"/>
<gene>
    <name evidence="1" type="ORF">FOXG_21644</name>
</gene>
<reference evidence="1" key="2">
    <citation type="journal article" date="2010" name="Nature">
        <title>Comparative genomics reveals mobile pathogenicity chromosomes in Fusarium.</title>
        <authorList>
            <person name="Ma L.J."/>
            <person name="van der Does H.C."/>
            <person name="Borkovich K.A."/>
            <person name="Coleman J.J."/>
            <person name="Daboussi M.J."/>
            <person name="Di Pietro A."/>
            <person name="Dufresne M."/>
            <person name="Freitag M."/>
            <person name="Grabherr M."/>
            <person name="Henrissat B."/>
            <person name="Houterman P.M."/>
            <person name="Kang S."/>
            <person name="Shim W.B."/>
            <person name="Woloshuk C."/>
            <person name="Xie X."/>
            <person name="Xu J.R."/>
            <person name="Antoniw J."/>
            <person name="Baker S.E."/>
            <person name="Bluhm B.H."/>
            <person name="Breakspear A."/>
            <person name="Brown D.W."/>
            <person name="Butchko R.A."/>
            <person name="Chapman S."/>
            <person name="Coulson R."/>
            <person name="Coutinho P.M."/>
            <person name="Danchin E.G."/>
            <person name="Diener A."/>
            <person name="Gale L.R."/>
            <person name="Gardiner D.M."/>
            <person name="Goff S."/>
            <person name="Hammond-Kosack K.E."/>
            <person name="Hilburn K."/>
            <person name="Hua-Van A."/>
            <person name="Jonkers W."/>
            <person name="Kazan K."/>
            <person name="Kodira C.D."/>
            <person name="Koehrsen M."/>
            <person name="Kumar L."/>
            <person name="Lee Y.H."/>
            <person name="Li L."/>
            <person name="Manners J.M."/>
            <person name="Miranda-Saavedra D."/>
            <person name="Mukherjee M."/>
            <person name="Park G."/>
            <person name="Park J."/>
            <person name="Park S.Y."/>
            <person name="Proctor R.H."/>
            <person name="Regev A."/>
            <person name="Ruiz-Roldan M.C."/>
            <person name="Sain D."/>
            <person name="Sakthikumar S."/>
            <person name="Sykes S."/>
            <person name="Schwartz D.C."/>
            <person name="Turgeon B.G."/>
            <person name="Wapinski I."/>
            <person name="Yoder O."/>
            <person name="Young S."/>
            <person name="Zeng Q."/>
            <person name="Zhou S."/>
            <person name="Galagan J."/>
            <person name="Cuomo C.A."/>
            <person name="Kistler H.C."/>
            <person name="Rep M."/>
        </authorList>
    </citation>
    <scope>NUCLEOTIDE SEQUENCE [LARGE SCALE GENOMIC DNA]</scope>
    <source>
        <strain evidence="1">4287</strain>
    </source>
</reference>